<dbReference type="GO" id="GO:0046872">
    <property type="term" value="F:metal ion binding"/>
    <property type="evidence" value="ECO:0007669"/>
    <property type="project" value="InterPro"/>
</dbReference>
<dbReference type="Gene3D" id="3.40.720.10">
    <property type="entry name" value="Alkaline Phosphatase, subunit A"/>
    <property type="match status" value="1"/>
</dbReference>
<proteinExistence type="inferred from homology"/>
<comment type="function">
    <text evidence="2">Catalyzes the interconversion of 2-phosphoglycerate and 3-phosphoglycerate.</text>
</comment>
<accession>X1LKI0</accession>
<feature type="non-terminal residue" evidence="7">
    <location>
        <position position="1"/>
    </location>
</feature>
<dbReference type="InterPro" id="IPR004456">
    <property type="entry name" value="Pglycerate_mutase_ApgM"/>
</dbReference>
<dbReference type="Pfam" id="PF01676">
    <property type="entry name" value="Metalloenzyme"/>
    <property type="match status" value="1"/>
</dbReference>
<comment type="caution">
    <text evidence="7">The sequence shown here is derived from an EMBL/GenBank/DDBJ whole genome shotgun (WGS) entry which is preliminary data.</text>
</comment>
<dbReference type="SUPFAM" id="SSF53649">
    <property type="entry name" value="Alkaline phosphatase-like"/>
    <property type="match status" value="1"/>
</dbReference>
<evidence type="ECO:0000256" key="2">
    <source>
        <dbReference type="ARBA" id="ARBA00002315"/>
    </source>
</evidence>
<evidence type="ECO:0000256" key="4">
    <source>
        <dbReference type="ARBA" id="ARBA00005524"/>
    </source>
</evidence>
<keyword evidence="5" id="KW-0324">Glycolysis</keyword>
<protein>
    <recommendedName>
        <fullName evidence="6">Metalloenzyme domain-containing protein</fullName>
    </recommendedName>
</protein>
<dbReference type="InterPro" id="IPR006124">
    <property type="entry name" value="Metalloenzyme"/>
</dbReference>
<dbReference type="EMBL" id="BARV01003391">
    <property type="protein sequence ID" value="GAI06356.1"/>
    <property type="molecule type" value="Genomic_DNA"/>
</dbReference>
<comment type="catalytic activity">
    <reaction evidence="1">
        <text>(2R)-2-phosphoglycerate = (2R)-3-phosphoglycerate</text>
        <dbReference type="Rhea" id="RHEA:15901"/>
        <dbReference type="ChEBI" id="CHEBI:58272"/>
        <dbReference type="ChEBI" id="CHEBI:58289"/>
        <dbReference type="EC" id="5.4.2.12"/>
    </reaction>
</comment>
<comment type="similarity">
    <text evidence="4">Belongs to the BPG-independent phosphoglycerate mutase family. A-PGAM subfamily.</text>
</comment>
<evidence type="ECO:0000256" key="3">
    <source>
        <dbReference type="ARBA" id="ARBA00004921"/>
    </source>
</evidence>
<dbReference type="GO" id="GO:0006096">
    <property type="term" value="P:glycolytic process"/>
    <property type="evidence" value="ECO:0007669"/>
    <property type="project" value="UniProtKB-KW"/>
</dbReference>
<dbReference type="PANTHER" id="PTHR31209">
    <property type="entry name" value="COFACTOR-INDEPENDENT PHOSPHOGLYCERATE MUTASE"/>
    <property type="match status" value="1"/>
</dbReference>
<sequence length="113" mass="12800">ELMESITGTIEKIVYRNEEKVKIIEEVDKYIPEVLNLKPDVLVVTGDHSTPTLLKAHSWHPNPFILFSKYIRVDEIDRFNERACSQGGLGRFSAVDALPLMMANALKLKKFGA</sequence>
<evidence type="ECO:0000256" key="1">
    <source>
        <dbReference type="ARBA" id="ARBA00000370"/>
    </source>
</evidence>
<name>X1LKI0_9ZZZZ</name>
<evidence type="ECO:0000256" key="5">
    <source>
        <dbReference type="ARBA" id="ARBA00023152"/>
    </source>
</evidence>
<gene>
    <name evidence="7" type="ORF">S06H3_08137</name>
</gene>
<reference evidence="7" key="1">
    <citation type="journal article" date="2014" name="Front. Microbiol.">
        <title>High frequency of phylogenetically diverse reductive dehalogenase-homologous genes in deep subseafloor sedimentary metagenomes.</title>
        <authorList>
            <person name="Kawai M."/>
            <person name="Futagami T."/>
            <person name="Toyoda A."/>
            <person name="Takaki Y."/>
            <person name="Nishi S."/>
            <person name="Hori S."/>
            <person name="Arai W."/>
            <person name="Tsubouchi T."/>
            <person name="Morono Y."/>
            <person name="Uchiyama I."/>
            <person name="Ito T."/>
            <person name="Fujiyama A."/>
            <person name="Inagaki F."/>
            <person name="Takami H."/>
        </authorList>
    </citation>
    <scope>NUCLEOTIDE SEQUENCE</scope>
    <source>
        <strain evidence="7">Expedition CK06-06</strain>
    </source>
</reference>
<dbReference type="PANTHER" id="PTHR31209:SF0">
    <property type="entry name" value="METALLOENZYME DOMAIN-CONTAINING PROTEIN"/>
    <property type="match status" value="1"/>
</dbReference>
<dbReference type="GO" id="GO:0004619">
    <property type="term" value="F:phosphoglycerate mutase activity"/>
    <property type="evidence" value="ECO:0007669"/>
    <property type="project" value="UniProtKB-EC"/>
</dbReference>
<feature type="domain" description="Metalloenzyme" evidence="6">
    <location>
        <begin position="18"/>
        <end position="102"/>
    </location>
</feature>
<organism evidence="7">
    <name type="scientific">marine sediment metagenome</name>
    <dbReference type="NCBI Taxonomy" id="412755"/>
    <lineage>
        <taxon>unclassified sequences</taxon>
        <taxon>metagenomes</taxon>
        <taxon>ecological metagenomes</taxon>
    </lineage>
</organism>
<dbReference type="AlphaFoldDB" id="X1LKI0"/>
<evidence type="ECO:0000259" key="6">
    <source>
        <dbReference type="Pfam" id="PF01676"/>
    </source>
</evidence>
<comment type="pathway">
    <text evidence="3">Carbohydrate degradation.</text>
</comment>
<evidence type="ECO:0000313" key="7">
    <source>
        <dbReference type="EMBL" id="GAI06356.1"/>
    </source>
</evidence>
<dbReference type="InterPro" id="IPR017850">
    <property type="entry name" value="Alkaline_phosphatase_core_sf"/>
</dbReference>